<feature type="compositionally biased region" description="Low complexity" evidence="10">
    <location>
        <begin position="287"/>
        <end position="297"/>
    </location>
</feature>
<dbReference type="PANTHER" id="PTHR44936:SF10">
    <property type="entry name" value="SENSOR PROTEIN RSTB"/>
    <property type="match status" value="1"/>
</dbReference>
<feature type="region of interest" description="Disordered" evidence="10">
    <location>
        <begin position="287"/>
        <end position="325"/>
    </location>
</feature>
<dbReference type="InterPro" id="IPR005467">
    <property type="entry name" value="His_kinase_dom"/>
</dbReference>
<dbReference type="InterPro" id="IPR036890">
    <property type="entry name" value="HATPase_C_sf"/>
</dbReference>
<evidence type="ECO:0000313" key="12">
    <source>
        <dbReference type="EMBL" id="GEU28386.1"/>
    </source>
</evidence>
<feature type="domain" description="Histidine kinase" evidence="11">
    <location>
        <begin position="728"/>
        <end position="927"/>
    </location>
</feature>
<dbReference type="Pfam" id="PF02518">
    <property type="entry name" value="HATPase_c"/>
    <property type="match status" value="1"/>
</dbReference>
<feature type="region of interest" description="Disordered" evidence="10">
    <location>
        <begin position="667"/>
        <end position="706"/>
    </location>
</feature>
<dbReference type="SUPFAM" id="SSF55874">
    <property type="entry name" value="ATPase domain of HSP90 chaperone/DNA topoisomerase II/histidine kinase"/>
    <property type="match status" value="1"/>
</dbReference>
<keyword evidence="8 12" id="KW-0418">Kinase</keyword>
<dbReference type="InterPro" id="IPR004358">
    <property type="entry name" value="Sig_transdc_His_kin-like_C"/>
</dbReference>
<keyword evidence="4" id="KW-0472">Membrane</keyword>
<evidence type="ECO:0000256" key="5">
    <source>
        <dbReference type="ARBA" id="ARBA00022553"/>
    </source>
</evidence>
<feature type="compositionally biased region" description="Basic and acidic residues" evidence="10">
    <location>
        <begin position="516"/>
        <end position="528"/>
    </location>
</feature>
<dbReference type="InterPro" id="IPR050980">
    <property type="entry name" value="2C_sensor_his_kinase"/>
</dbReference>
<dbReference type="PANTHER" id="PTHR44936">
    <property type="entry name" value="SENSOR PROTEIN CREC"/>
    <property type="match status" value="1"/>
</dbReference>
<dbReference type="InterPro" id="IPR036097">
    <property type="entry name" value="HisK_dim/P_sf"/>
</dbReference>
<evidence type="ECO:0000256" key="1">
    <source>
        <dbReference type="ARBA" id="ARBA00000085"/>
    </source>
</evidence>
<dbReference type="Gene3D" id="1.10.287.130">
    <property type="match status" value="1"/>
</dbReference>
<dbReference type="CDD" id="cd00075">
    <property type="entry name" value="HATPase"/>
    <property type="match status" value="1"/>
</dbReference>
<sequence>MAHGVHRHHDGVLHGAQFEAHVDELAREQRELGVRKARLGLDGAGLGVDLVVQRRELAAVEGIGTGAVQRQRRQRRVLVNALHQVRHAVLRDREFHVDGRHLRDHGDAGGVARPHQVADIDHAQAHPARDRRDHLGVAQIEPGRAFGRAVGHDRAFELLDQRGLGVDVLAGDRVLFQQGAVALQREFGVFQLRLVALALAAGLQQRHFELARIDLRHHLAGLDHLAFLEQHILQNARDLRAHGGGGRRRHRAQCFERDGNVGLFGRGHTHRGGGHAAPTATAARTARTGPAHAARAGRAGHGSCRLVGEIPGQPAQSRHGGHRDHAADDLRTAAAGAGMEVRIGLDWCGLSRHARPQRPRRRGADRGRPGRRRDPRPDAARYGWPGRVPPGARRVRRAGAHAHRARRRHRPHRGPGNGRRRLPAQAVRTARAAGPRARHPAPPGGPAPPRQRTPRGAGRRLPALRPPGNRSGLALRAARRRAVRTDGVPVRPAAGDGAPRRPRAVARQPDGTAQGRTDRSVRPFDRRPHVAHPRRPRAARPAPPVLQLLCRAAGGAAAVRDGGAAVVGPQRRPARTLQRHAVAGDDERAGARRRAARRTAGRPGKGGGRPACPHDAVHARLAPAGRGGRPDTGAPLAPARHHRPAARIVRAPARRPAAAVERTAGLYPPQGGAAKHHAAAGPGDRRGGVSAGAAPDQAPGTAAAGRGIAGRRQPIEQLVGAHKTLLANASHELRTPLARIRLALELVKDNVDPKRRAGLEQDIAELNDLLDEILLASRLGALTDTTQYEEIDLLALAAEECARYDDVVLDGVSAVMQGDARLLRRLLRNLLENAYRHGVPPVHVTIEAMPAQGQARLVVWDEGPGIPAAEFERVFEPFYRRRNTCDNSGAGLGLALIRQIARRHGGEARCVARGNGSGFEITLPATAAPAAQPGAVRNRRKRLARRLDVGQPPEVVRYAAREPLHHTGRHAGGRRHAPVHLRRHGLRHDLRRRTANHVQHALELAHLALDVHHAVLGQLGAFGGRRQRVAVAAQRVDQAPVLGLGAGPYAALRHGVDFFGRGLAGPGRARGELRVDVIDAALHHLHEARVQRPQGIVGVAQPRGGLAGRVDAQLVHHFFGSGQNGEHADRAGDRVRFGDHFVGRHRNPVAARCRHIAHRDYHRLAGRAREFQLAADQFRRKGAAARRIDAQHHRLDVLVLARGAYQLGRGVAADAARTGRAVADLALGDDHANGVASQRIGMARQVFLEAHLAEAFFLVVGRAALDHQVADFIAGFQAVHQLRCQRQFGDIAIELRHLGRQRVDMLHDLA</sequence>
<dbReference type="EMBL" id="BKCJ010000005">
    <property type="protein sequence ID" value="GEU28386.1"/>
    <property type="molecule type" value="Genomic_DNA"/>
</dbReference>
<dbReference type="GO" id="GO:0000155">
    <property type="term" value="F:phosphorelay sensor kinase activity"/>
    <property type="evidence" value="ECO:0007669"/>
    <property type="project" value="InterPro"/>
</dbReference>
<gene>
    <name evidence="12" type="ORF">Tci_000364</name>
</gene>
<proteinExistence type="predicted"/>
<feature type="compositionally biased region" description="Low complexity" evidence="10">
    <location>
        <begin position="423"/>
        <end position="435"/>
    </location>
</feature>
<feature type="compositionally biased region" description="Low complexity" evidence="10">
    <location>
        <begin position="691"/>
        <end position="706"/>
    </location>
</feature>
<dbReference type="SMART" id="SM00388">
    <property type="entry name" value="HisKA"/>
    <property type="match status" value="1"/>
</dbReference>
<comment type="catalytic activity">
    <reaction evidence="1">
        <text>ATP + protein L-histidine = ADP + protein N-phospho-L-histidine.</text>
        <dbReference type="EC" id="2.7.13.3"/>
    </reaction>
</comment>
<feature type="region of interest" description="Disordered" evidence="10">
    <location>
        <begin position="354"/>
        <end position="541"/>
    </location>
</feature>
<dbReference type="GO" id="GO:0005524">
    <property type="term" value="F:ATP binding"/>
    <property type="evidence" value="ECO:0007669"/>
    <property type="project" value="UniProtKB-KW"/>
</dbReference>
<evidence type="ECO:0000256" key="6">
    <source>
        <dbReference type="ARBA" id="ARBA00022679"/>
    </source>
</evidence>
<dbReference type="PROSITE" id="PS50109">
    <property type="entry name" value="HIS_KIN"/>
    <property type="match status" value="1"/>
</dbReference>
<dbReference type="Gene3D" id="3.30.565.10">
    <property type="entry name" value="Histidine kinase-like ATPase, C-terminal domain"/>
    <property type="match status" value="1"/>
</dbReference>
<keyword evidence="4" id="KW-1003">Cell membrane</keyword>
<keyword evidence="6" id="KW-0808">Transferase</keyword>
<feature type="compositionally biased region" description="Low complexity" evidence="10">
    <location>
        <begin position="487"/>
        <end position="497"/>
    </location>
</feature>
<evidence type="ECO:0000256" key="3">
    <source>
        <dbReference type="ARBA" id="ARBA00012438"/>
    </source>
</evidence>
<feature type="compositionally biased region" description="Basic residues" evidence="10">
    <location>
        <begin position="393"/>
        <end position="422"/>
    </location>
</feature>
<evidence type="ECO:0000256" key="7">
    <source>
        <dbReference type="ARBA" id="ARBA00022741"/>
    </source>
</evidence>
<reference evidence="12" key="1">
    <citation type="journal article" date="2019" name="Sci. Rep.">
        <title>Draft genome of Tanacetum cinerariifolium, the natural source of mosquito coil.</title>
        <authorList>
            <person name="Yamashiro T."/>
            <person name="Shiraishi A."/>
            <person name="Satake H."/>
            <person name="Nakayama K."/>
        </authorList>
    </citation>
    <scope>NUCLEOTIDE SEQUENCE</scope>
</reference>
<comment type="subcellular location">
    <subcellularLocation>
        <location evidence="2">Cell membrane</location>
        <topology evidence="2">Multi-pass membrane protein</topology>
    </subcellularLocation>
</comment>
<keyword evidence="5" id="KW-0597">Phosphoprotein</keyword>
<evidence type="ECO:0000256" key="2">
    <source>
        <dbReference type="ARBA" id="ARBA00004651"/>
    </source>
</evidence>
<dbReference type="EC" id="2.7.13.3" evidence="3"/>
<keyword evidence="9" id="KW-0067">ATP-binding</keyword>
<comment type="caution">
    <text evidence="12">The sequence shown here is derived from an EMBL/GenBank/DDBJ whole genome shotgun (WGS) entry which is preliminary data.</text>
</comment>
<evidence type="ECO:0000256" key="9">
    <source>
        <dbReference type="ARBA" id="ARBA00022840"/>
    </source>
</evidence>
<organism evidence="12">
    <name type="scientific">Tanacetum cinerariifolium</name>
    <name type="common">Dalmatian daisy</name>
    <name type="synonym">Chrysanthemum cinerariifolium</name>
    <dbReference type="NCBI Taxonomy" id="118510"/>
    <lineage>
        <taxon>Eukaryota</taxon>
        <taxon>Viridiplantae</taxon>
        <taxon>Streptophyta</taxon>
        <taxon>Embryophyta</taxon>
        <taxon>Tracheophyta</taxon>
        <taxon>Spermatophyta</taxon>
        <taxon>Magnoliopsida</taxon>
        <taxon>eudicotyledons</taxon>
        <taxon>Gunneridae</taxon>
        <taxon>Pentapetalae</taxon>
        <taxon>asterids</taxon>
        <taxon>campanulids</taxon>
        <taxon>Asterales</taxon>
        <taxon>Asteraceae</taxon>
        <taxon>Asteroideae</taxon>
        <taxon>Anthemideae</taxon>
        <taxon>Anthemidinae</taxon>
        <taxon>Tanacetum</taxon>
    </lineage>
</organism>
<protein>
    <recommendedName>
        <fullName evidence="3">histidine kinase</fullName>
        <ecNumber evidence="3">2.7.13.3</ecNumber>
    </recommendedName>
</protein>
<dbReference type="CDD" id="cd00082">
    <property type="entry name" value="HisKA"/>
    <property type="match status" value="1"/>
</dbReference>
<dbReference type="SUPFAM" id="SSF47384">
    <property type="entry name" value="Homodimeric domain of signal transducing histidine kinase"/>
    <property type="match status" value="1"/>
</dbReference>
<accession>A0A699GMD2</accession>
<evidence type="ECO:0000256" key="4">
    <source>
        <dbReference type="ARBA" id="ARBA00022475"/>
    </source>
</evidence>
<feature type="compositionally biased region" description="Basic residues" evidence="10">
    <location>
        <begin position="591"/>
        <end position="600"/>
    </location>
</feature>
<feature type="region of interest" description="Disordered" evidence="10">
    <location>
        <begin position="580"/>
        <end position="654"/>
    </location>
</feature>
<name>A0A699GMD2_TANCI</name>
<dbReference type="PRINTS" id="PR00344">
    <property type="entry name" value="BCTRLSENSOR"/>
</dbReference>
<dbReference type="InterPro" id="IPR003661">
    <property type="entry name" value="HisK_dim/P_dom"/>
</dbReference>
<evidence type="ECO:0000259" key="11">
    <source>
        <dbReference type="PROSITE" id="PS50109"/>
    </source>
</evidence>
<dbReference type="SMART" id="SM00387">
    <property type="entry name" value="HATPase_c"/>
    <property type="match status" value="1"/>
</dbReference>
<feature type="compositionally biased region" description="Basic residues" evidence="10">
    <location>
        <begin position="529"/>
        <end position="538"/>
    </location>
</feature>
<evidence type="ECO:0000256" key="10">
    <source>
        <dbReference type="SAM" id="MobiDB-lite"/>
    </source>
</evidence>
<dbReference type="Pfam" id="PF00512">
    <property type="entry name" value="HisKA"/>
    <property type="match status" value="1"/>
</dbReference>
<dbReference type="InterPro" id="IPR003594">
    <property type="entry name" value="HATPase_dom"/>
</dbReference>
<keyword evidence="7" id="KW-0547">Nucleotide-binding</keyword>
<feature type="compositionally biased region" description="Pro residues" evidence="10">
    <location>
        <begin position="440"/>
        <end position="451"/>
    </location>
</feature>
<dbReference type="GO" id="GO:0005886">
    <property type="term" value="C:plasma membrane"/>
    <property type="evidence" value="ECO:0007669"/>
    <property type="project" value="UniProtKB-SubCell"/>
</dbReference>
<evidence type="ECO:0000256" key="8">
    <source>
        <dbReference type="ARBA" id="ARBA00022777"/>
    </source>
</evidence>